<gene>
    <name evidence="2" type="ORF">E1284_12530</name>
</gene>
<dbReference type="RefSeq" id="WP_131939220.1">
    <property type="nucleotide sequence ID" value="NZ_BAAAMX010000010.1"/>
</dbReference>
<evidence type="ECO:0000313" key="3">
    <source>
        <dbReference type="Proteomes" id="UP000295431"/>
    </source>
</evidence>
<evidence type="ECO:0008006" key="4">
    <source>
        <dbReference type="Google" id="ProtNLM"/>
    </source>
</evidence>
<protein>
    <recommendedName>
        <fullName evidence="4">Glycosyltransferase</fullName>
    </recommendedName>
</protein>
<dbReference type="EMBL" id="SMJW01000050">
    <property type="protein sequence ID" value="TDC16421.1"/>
    <property type="molecule type" value="Genomic_DNA"/>
</dbReference>
<accession>A0A4R4P2C9</accession>
<keyword evidence="1" id="KW-0732">Signal</keyword>
<dbReference type="Proteomes" id="UP000295431">
    <property type="component" value="Unassembled WGS sequence"/>
</dbReference>
<feature type="signal peptide" evidence="1">
    <location>
        <begin position="1"/>
        <end position="29"/>
    </location>
</feature>
<dbReference type="PROSITE" id="PS51257">
    <property type="entry name" value="PROKAR_LIPOPROTEIN"/>
    <property type="match status" value="1"/>
</dbReference>
<evidence type="ECO:0000256" key="1">
    <source>
        <dbReference type="SAM" id="SignalP"/>
    </source>
</evidence>
<comment type="caution">
    <text evidence="2">The sequence shown here is derived from an EMBL/GenBank/DDBJ whole genome shotgun (WGS) entry which is preliminary data.</text>
</comment>
<keyword evidence="3" id="KW-1185">Reference proteome</keyword>
<organism evidence="2 3">
    <name type="scientific">Actinomadura bangladeshensis</name>
    <dbReference type="NCBI Taxonomy" id="453573"/>
    <lineage>
        <taxon>Bacteria</taxon>
        <taxon>Bacillati</taxon>
        <taxon>Actinomycetota</taxon>
        <taxon>Actinomycetes</taxon>
        <taxon>Streptosporangiales</taxon>
        <taxon>Thermomonosporaceae</taxon>
        <taxon>Actinomadura</taxon>
    </lineage>
</organism>
<sequence length="234" mass="25125">MSIRHTTRYRASTASLIAALTLSGGFLTACGSGGGHVATAAAAHGHAHPSAHPAEQVSAEVALYTTMRTLWDEHMEWTWSTVVAFAAGSPALQPTLDRLLRNQADIGAAVAPYYGEDAAKRLTELLTTHIEEAVPVLTAAKAGDKAALNKATRAWYANARDIGDFLAHANPHWSRHDMRLMMRTHITQTLAYAGSVLGGDFKAAIATFDKAQTHMDGMADMLSQGLIEQFPDKF</sequence>
<evidence type="ECO:0000313" key="2">
    <source>
        <dbReference type="EMBL" id="TDC16421.1"/>
    </source>
</evidence>
<feature type="chain" id="PRO_5039423057" description="Glycosyltransferase" evidence="1">
    <location>
        <begin position="30"/>
        <end position="234"/>
    </location>
</feature>
<dbReference type="OrthoDB" id="9792366at2"/>
<proteinExistence type="predicted"/>
<name>A0A4R4P2C9_9ACTN</name>
<dbReference type="AlphaFoldDB" id="A0A4R4P2C9"/>
<reference evidence="2 3" key="1">
    <citation type="submission" date="2019-03" db="EMBL/GenBank/DDBJ databases">
        <title>Draft genome sequences of novel Actinobacteria.</title>
        <authorList>
            <person name="Sahin N."/>
            <person name="Ay H."/>
            <person name="Saygin H."/>
        </authorList>
    </citation>
    <scope>NUCLEOTIDE SEQUENCE [LARGE SCALE GENOMIC DNA]</scope>
    <source>
        <strain evidence="2 3">DSM 45347</strain>
    </source>
</reference>